<organism evidence="1 2">
    <name type="scientific">[Myrmecia] bisecta</name>
    <dbReference type="NCBI Taxonomy" id="41462"/>
    <lineage>
        <taxon>Eukaryota</taxon>
        <taxon>Viridiplantae</taxon>
        <taxon>Chlorophyta</taxon>
        <taxon>core chlorophytes</taxon>
        <taxon>Trebouxiophyceae</taxon>
        <taxon>Trebouxiales</taxon>
        <taxon>Trebouxiaceae</taxon>
        <taxon>Myrmecia</taxon>
    </lineage>
</organism>
<dbReference type="EMBL" id="JALJOR010000001">
    <property type="protein sequence ID" value="KAK9830039.1"/>
    <property type="molecule type" value="Genomic_DNA"/>
</dbReference>
<name>A0AAW1R8D1_9CHLO</name>
<reference evidence="1 2" key="1">
    <citation type="journal article" date="2024" name="Nat. Commun.">
        <title>Phylogenomics reveals the evolutionary origins of lichenization in chlorophyte algae.</title>
        <authorList>
            <person name="Puginier C."/>
            <person name="Libourel C."/>
            <person name="Otte J."/>
            <person name="Skaloud P."/>
            <person name="Haon M."/>
            <person name="Grisel S."/>
            <person name="Petersen M."/>
            <person name="Berrin J.G."/>
            <person name="Delaux P.M."/>
            <person name="Dal Grande F."/>
            <person name="Keller J."/>
        </authorList>
    </citation>
    <scope>NUCLEOTIDE SEQUENCE [LARGE SCALE GENOMIC DNA]</scope>
    <source>
        <strain evidence="1 2">SAG 2043</strain>
    </source>
</reference>
<keyword evidence="2" id="KW-1185">Reference proteome</keyword>
<dbReference type="Proteomes" id="UP001489004">
    <property type="component" value="Unassembled WGS sequence"/>
</dbReference>
<evidence type="ECO:0000313" key="1">
    <source>
        <dbReference type="EMBL" id="KAK9830039.1"/>
    </source>
</evidence>
<accession>A0AAW1R8D1</accession>
<evidence type="ECO:0000313" key="2">
    <source>
        <dbReference type="Proteomes" id="UP001489004"/>
    </source>
</evidence>
<comment type="caution">
    <text evidence="1">The sequence shown here is derived from an EMBL/GenBank/DDBJ whole genome shotgun (WGS) entry which is preliminary data.</text>
</comment>
<proteinExistence type="predicted"/>
<protein>
    <recommendedName>
        <fullName evidence="3">U1-type domain-containing protein</fullName>
    </recommendedName>
</protein>
<gene>
    <name evidence="1" type="ORF">WJX72_009332</name>
</gene>
<sequence>MAAADCQPGPRLRKLHHHCEVCDCYVPADPRNAAWEDHCRGIRHRRHALSLKHTGERGNLMVSTFEAVPGPEEVQYRLVGRAPAAFKRTQQLGAVDMIAEGDPELQALSKEALKELLNFCGISPNYHRLAPHFSVTKLAEAQERYNNKVMKLAEAQKRYPNRRSMNPTPAWWHVPSHVLADAPADLIIAARMVPELAEQAGGLIESSLRVYLVNSANAAAMVAALCFAINRFAGLDVLKTLAVHVYPDGSFTNPHPAMSCALNRVVLALRSFLERCSLSRASRLV</sequence>
<evidence type="ECO:0008006" key="3">
    <source>
        <dbReference type="Google" id="ProtNLM"/>
    </source>
</evidence>
<dbReference type="AlphaFoldDB" id="A0AAW1R8D1"/>